<dbReference type="PROSITE" id="PS50995">
    <property type="entry name" value="HTH_MARR_2"/>
    <property type="match status" value="1"/>
</dbReference>
<sequence>MKIVMVQDDMLDQPDQRKSTLIGPDWTHGDDSIKHLASRSFNHDDNVKSIGSPIALLVVSMAAAWATAVSNAWPGGRDKHAAEVWKDWGLSAYIDTQPAGLQLAVSLYALRRKRDAVADRKGLFGEPGWDILLDLFIAEKRRSELQVSSVCLDASVPSTTILRWIARLERDGLIYRIADNSDARRRYVRLTDDGRALMQSVFNAIGSVPA</sequence>
<comment type="caution">
    <text evidence="2">The sequence shown here is derived from an EMBL/GenBank/DDBJ whole genome shotgun (WGS) entry which is preliminary data.</text>
</comment>
<dbReference type="AlphaFoldDB" id="A0A7W5ZWS9"/>
<dbReference type="Proteomes" id="UP000562395">
    <property type="component" value="Unassembled WGS sequence"/>
</dbReference>
<feature type="domain" description="HTH marR-type" evidence="1">
    <location>
        <begin position="100"/>
        <end position="210"/>
    </location>
</feature>
<keyword evidence="3" id="KW-1185">Reference proteome</keyword>
<gene>
    <name evidence="2" type="ORF">GGQ88_001829</name>
</gene>
<reference evidence="2 3" key="1">
    <citation type="submission" date="2020-08" db="EMBL/GenBank/DDBJ databases">
        <title>Genomic Encyclopedia of Type Strains, Phase IV (KMG-IV): sequencing the most valuable type-strain genomes for metagenomic binning, comparative biology and taxonomic classification.</title>
        <authorList>
            <person name="Goeker M."/>
        </authorList>
    </citation>
    <scope>NUCLEOTIDE SEQUENCE [LARGE SCALE GENOMIC DNA]</scope>
    <source>
        <strain evidence="2 3">DSM 14552</strain>
    </source>
</reference>
<dbReference type="InterPro" id="IPR036388">
    <property type="entry name" value="WH-like_DNA-bd_sf"/>
</dbReference>
<dbReference type="GO" id="GO:0003677">
    <property type="term" value="F:DNA binding"/>
    <property type="evidence" value="ECO:0007669"/>
    <property type="project" value="UniProtKB-KW"/>
</dbReference>
<evidence type="ECO:0000313" key="3">
    <source>
        <dbReference type="Proteomes" id="UP000562395"/>
    </source>
</evidence>
<evidence type="ECO:0000313" key="2">
    <source>
        <dbReference type="EMBL" id="MBB3860563.1"/>
    </source>
</evidence>
<dbReference type="Pfam" id="PF13463">
    <property type="entry name" value="HTH_27"/>
    <property type="match status" value="1"/>
</dbReference>
<protein>
    <submittedName>
        <fullName evidence="2">DNA-binding MarR family transcriptional regulator</fullName>
    </submittedName>
</protein>
<name>A0A7W5ZWS9_9SPHN</name>
<proteinExistence type="predicted"/>
<dbReference type="InterPro" id="IPR036390">
    <property type="entry name" value="WH_DNA-bd_sf"/>
</dbReference>
<dbReference type="RefSeq" id="WP_246385688.1">
    <property type="nucleotide sequence ID" value="NZ_JACICY010000003.1"/>
</dbReference>
<evidence type="ECO:0000259" key="1">
    <source>
        <dbReference type="PROSITE" id="PS50995"/>
    </source>
</evidence>
<dbReference type="EMBL" id="JACICY010000003">
    <property type="protein sequence ID" value="MBB3860563.1"/>
    <property type="molecule type" value="Genomic_DNA"/>
</dbReference>
<dbReference type="SUPFAM" id="SSF46785">
    <property type="entry name" value="Winged helix' DNA-binding domain"/>
    <property type="match status" value="1"/>
</dbReference>
<dbReference type="InterPro" id="IPR000835">
    <property type="entry name" value="HTH_MarR-typ"/>
</dbReference>
<dbReference type="Gene3D" id="1.10.10.10">
    <property type="entry name" value="Winged helix-like DNA-binding domain superfamily/Winged helix DNA-binding domain"/>
    <property type="match status" value="1"/>
</dbReference>
<organism evidence="2 3">
    <name type="scientific">Novosphingobium hassiacum</name>
    <dbReference type="NCBI Taxonomy" id="173676"/>
    <lineage>
        <taxon>Bacteria</taxon>
        <taxon>Pseudomonadati</taxon>
        <taxon>Pseudomonadota</taxon>
        <taxon>Alphaproteobacteria</taxon>
        <taxon>Sphingomonadales</taxon>
        <taxon>Sphingomonadaceae</taxon>
        <taxon>Novosphingobium</taxon>
    </lineage>
</organism>
<dbReference type="GO" id="GO:0003700">
    <property type="term" value="F:DNA-binding transcription factor activity"/>
    <property type="evidence" value="ECO:0007669"/>
    <property type="project" value="InterPro"/>
</dbReference>
<accession>A0A7W5ZWS9</accession>
<keyword evidence="2" id="KW-0238">DNA-binding</keyword>